<accession>A0ABU7JKL2</accession>
<feature type="transmembrane region" description="Helical" evidence="1">
    <location>
        <begin position="12"/>
        <end position="35"/>
    </location>
</feature>
<keyword evidence="1" id="KW-1133">Transmembrane helix</keyword>
<dbReference type="Proteomes" id="UP001339167">
    <property type="component" value="Unassembled WGS sequence"/>
</dbReference>
<keyword evidence="1" id="KW-0472">Membrane</keyword>
<evidence type="ECO:0000259" key="2">
    <source>
        <dbReference type="Pfam" id="PF11127"/>
    </source>
</evidence>
<comment type="caution">
    <text evidence="3">The sequence shown here is derived from an EMBL/GenBank/DDBJ whole genome shotgun (WGS) entry which is preliminary data.</text>
</comment>
<keyword evidence="1" id="KW-0812">Transmembrane</keyword>
<evidence type="ECO:0000313" key="4">
    <source>
        <dbReference type="Proteomes" id="UP001339167"/>
    </source>
</evidence>
<sequence length="63" mass="6560">MKTNVGGLDKTLRMIVGIVLIVLAATGMVGVWGWIGVVPLLTGLFNTCPAYSLLGISTCKPKA</sequence>
<dbReference type="RefSeq" id="WP_330089278.1">
    <property type="nucleotide sequence ID" value="NZ_JAUGZK010000019.1"/>
</dbReference>
<dbReference type="Pfam" id="PF11127">
    <property type="entry name" value="YgaP-like_TM"/>
    <property type="match status" value="1"/>
</dbReference>
<gene>
    <name evidence="3" type="ORF">QWF21_17155</name>
</gene>
<proteinExistence type="predicted"/>
<dbReference type="InterPro" id="IPR021309">
    <property type="entry name" value="YgaP-like_TM"/>
</dbReference>
<evidence type="ECO:0000256" key="1">
    <source>
        <dbReference type="SAM" id="Phobius"/>
    </source>
</evidence>
<reference evidence="3 4" key="1">
    <citation type="submission" date="2023-06" db="EMBL/GenBank/DDBJ databases">
        <title>Alkalimonas sp., MEB004 an alkaliphilic bacterium isolated from Lonar Lake, India.</title>
        <authorList>
            <person name="Joshi A."/>
            <person name="Thite S."/>
        </authorList>
    </citation>
    <scope>NUCLEOTIDE SEQUENCE [LARGE SCALE GENOMIC DNA]</scope>
    <source>
        <strain evidence="3 4">MEB004</strain>
    </source>
</reference>
<keyword evidence="4" id="KW-1185">Reference proteome</keyword>
<feature type="domain" description="Inner membrane protein YgaP-like transmembrane" evidence="2">
    <location>
        <begin position="1"/>
        <end position="62"/>
    </location>
</feature>
<evidence type="ECO:0000313" key="3">
    <source>
        <dbReference type="EMBL" id="MEE2025971.1"/>
    </source>
</evidence>
<name>A0ABU7JKL2_9GAMM</name>
<organism evidence="3 4">
    <name type="scientific">Alkalimonas mucilaginosa</name>
    <dbReference type="NCBI Taxonomy" id="3057676"/>
    <lineage>
        <taxon>Bacteria</taxon>
        <taxon>Pseudomonadati</taxon>
        <taxon>Pseudomonadota</taxon>
        <taxon>Gammaproteobacteria</taxon>
        <taxon>Alkalimonas</taxon>
    </lineage>
</organism>
<protein>
    <submittedName>
        <fullName evidence="3">DUF2892 domain-containing protein</fullName>
    </submittedName>
</protein>
<dbReference type="EMBL" id="JAUGZK010000019">
    <property type="protein sequence ID" value="MEE2025971.1"/>
    <property type="molecule type" value="Genomic_DNA"/>
</dbReference>